<feature type="signal peptide" evidence="2">
    <location>
        <begin position="1"/>
        <end position="30"/>
    </location>
</feature>
<evidence type="ECO:0000259" key="3">
    <source>
        <dbReference type="Pfam" id="PF07995"/>
    </source>
</evidence>
<reference evidence="4 5" key="1">
    <citation type="submission" date="2020-07" db="EMBL/GenBank/DDBJ databases">
        <title>Sequencing the genomes of 1000 actinobacteria strains.</title>
        <authorList>
            <person name="Klenk H.-P."/>
        </authorList>
    </citation>
    <scope>NUCLEOTIDE SEQUENCE [LARGE SCALE GENOMIC DNA]</scope>
    <source>
        <strain evidence="4 5">DSM 17380</strain>
    </source>
</reference>
<dbReference type="PROSITE" id="PS51257">
    <property type="entry name" value="PROKAR_LIPOPROTEIN"/>
    <property type="match status" value="1"/>
</dbReference>
<dbReference type="EMBL" id="JACCBD010000001">
    <property type="protein sequence ID" value="NYD25965.1"/>
    <property type="molecule type" value="Genomic_DNA"/>
</dbReference>
<feature type="chain" id="PRO_5032963140" evidence="2">
    <location>
        <begin position="31"/>
        <end position="380"/>
    </location>
</feature>
<protein>
    <submittedName>
        <fullName evidence="4">Glucose/arabinose dehydrogenase</fullName>
    </submittedName>
</protein>
<accession>A0A852R2Y0</accession>
<dbReference type="PANTHER" id="PTHR19328">
    <property type="entry name" value="HEDGEHOG-INTERACTING PROTEIN"/>
    <property type="match status" value="1"/>
</dbReference>
<name>A0A852R2Y0_9MICO</name>
<dbReference type="AlphaFoldDB" id="A0A852R2Y0"/>
<keyword evidence="5" id="KW-1185">Reference proteome</keyword>
<dbReference type="InterPro" id="IPR011041">
    <property type="entry name" value="Quinoprot_gluc/sorb_DH_b-prop"/>
</dbReference>
<comment type="caution">
    <text evidence="4">The sequence shown here is derived from an EMBL/GenBank/DDBJ whole genome shotgun (WGS) entry which is preliminary data.</text>
</comment>
<evidence type="ECO:0000256" key="2">
    <source>
        <dbReference type="SAM" id="SignalP"/>
    </source>
</evidence>
<dbReference type="Gene3D" id="2.120.10.30">
    <property type="entry name" value="TolB, C-terminal domain"/>
    <property type="match status" value="1"/>
</dbReference>
<evidence type="ECO:0000313" key="5">
    <source>
        <dbReference type="Proteomes" id="UP000586095"/>
    </source>
</evidence>
<dbReference type="SUPFAM" id="SSF50952">
    <property type="entry name" value="Soluble quinoprotein glucose dehydrogenase"/>
    <property type="match status" value="1"/>
</dbReference>
<dbReference type="Pfam" id="PF07995">
    <property type="entry name" value="GSDH"/>
    <property type="match status" value="1"/>
</dbReference>
<feature type="compositionally biased region" description="Low complexity" evidence="1">
    <location>
        <begin position="30"/>
        <end position="46"/>
    </location>
</feature>
<dbReference type="PANTHER" id="PTHR19328:SF13">
    <property type="entry name" value="HIPL1 PROTEIN"/>
    <property type="match status" value="1"/>
</dbReference>
<organism evidence="4 5">
    <name type="scientific">Leucobacter aridicollis</name>
    <dbReference type="NCBI Taxonomy" id="283878"/>
    <lineage>
        <taxon>Bacteria</taxon>
        <taxon>Bacillati</taxon>
        <taxon>Actinomycetota</taxon>
        <taxon>Actinomycetes</taxon>
        <taxon>Micrococcales</taxon>
        <taxon>Microbacteriaceae</taxon>
        <taxon>Leucobacter</taxon>
    </lineage>
</organism>
<dbReference type="Proteomes" id="UP000586095">
    <property type="component" value="Unassembled WGS sequence"/>
</dbReference>
<evidence type="ECO:0000313" key="4">
    <source>
        <dbReference type="EMBL" id="NYD25965.1"/>
    </source>
</evidence>
<proteinExistence type="predicted"/>
<dbReference type="InterPro" id="IPR012938">
    <property type="entry name" value="Glc/Sorbosone_DH"/>
</dbReference>
<sequence length="380" mass="39780">MNRSPRSRSTASVALTAGALAALLGFTGCAAEPPSKPTASPTTAPTADPPAEEGPEPLGPRQSTTGLAAPWSIAYVENSALVSERDSGKLLELTADGASREITTISDVVHGGEGGLLGIAVSPAAEGTQPEYLYAYSTSGTGNRVQRFPLTGEPGALAIGEPTAILEGLPSATSHNGGRIAFGPDGMLYVTVGDASQPWLSQDLDSLAGKILRLTPDGGVPDDNPFDGSPVFTYGHRNPQGIAWAPDGKMYSSEFGQDTWDELNVITAGSNYGWPEVEGIAGDSRYVDPVQQWAPAEASPSGIAITNDTIYIANLRGQRVRTVPLSDLTASSDHFVEEYGRIRDVTVAPDGTLWLLSNNTDGRVEPRDGDDRFIDSGLVK</sequence>
<dbReference type="InterPro" id="IPR011042">
    <property type="entry name" value="6-blade_b-propeller_TolB-like"/>
</dbReference>
<dbReference type="RefSeq" id="WP_185986330.1">
    <property type="nucleotide sequence ID" value="NZ_BAAALZ010000002.1"/>
</dbReference>
<feature type="region of interest" description="Disordered" evidence="1">
    <location>
        <begin position="30"/>
        <end position="65"/>
    </location>
</feature>
<evidence type="ECO:0000256" key="1">
    <source>
        <dbReference type="SAM" id="MobiDB-lite"/>
    </source>
</evidence>
<keyword evidence="2" id="KW-0732">Signal</keyword>
<gene>
    <name evidence="4" type="ORF">BJ960_000768</name>
</gene>
<feature type="domain" description="Glucose/Sorbosone dehydrogenase" evidence="3">
    <location>
        <begin position="68"/>
        <end position="364"/>
    </location>
</feature>